<feature type="coiled-coil region" evidence="1">
    <location>
        <begin position="2"/>
        <end position="57"/>
    </location>
</feature>
<dbReference type="EMBL" id="QJKJ01000439">
    <property type="protein sequence ID" value="RDY12589.1"/>
    <property type="molecule type" value="Genomic_DNA"/>
</dbReference>
<dbReference type="Proteomes" id="UP000257109">
    <property type="component" value="Unassembled WGS sequence"/>
</dbReference>
<keyword evidence="3" id="KW-1185">Reference proteome</keyword>
<gene>
    <name evidence="2" type="ORF">CR513_02582</name>
</gene>
<organism evidence="2 3">
    <name type="scientific">Mucuna pruriens</name>
    <name type="common">Velvet bean</name>
    <name type="synonym">Dolichos pruriens</name>
    <dbReference type="NCBI Taxonomy" id="157652"/>
    <lineage>
        <taxon>Eukaryota</taxon>
        <taxon>Viridiplantae</taxon>
        <taxon>Streptophyta</taxon>
        <taxon>Embryophyta</taxon>
        <taxon>Tracheophyta</taxon>
        <taxon>Spermatophyta</taxon>
        <taxon>Magnoliopsida</taxon>
        <taxon>eudicotyledons</taxon>
        <taxon>Gunneridae</taxon>
        <taxon>Pentapetalae</taxon>
        <taxon>rosids</taxon>
        <taxon>fabids</taxon>
        <taxon>Fabales</taxon>
        <taxon>Fabaceae</taxon>
        <taxon>Papilionoideae</taxon>
        <taxon>50 kb inversion clade</taxon>
        <taxon>NPAAA clade</taxon>
        <taxon>indigoferoid/millettioid clade</taxon>
        <taxon>Phaseoleae</taxon>
        <taxon>Mucuna</taxon>
    </lineage>
</organism>
<comment type="caution">
    <text evidence="2">The sequence shown here is derived from an EMBL/GenBank/DDBJ whole genome shotgun (WGS) entry which is preliminary data.</text>
</comment>
<evidence type="ECO:0000256" key="1">
    <source>
        <dbReference type="SAM" id="Coils"/>
    </source>
</evidence>
<proteinExistence type="predicted"/>
<dbReference type="AlphaFoldDB" id="A0A371IC39"/>
<evidence type="ECO:0000313" key="3">
    <source>
        <dbReference type="Proteomes" id="UP000257109"/>
    </source>
</evidence>
<keyword evidence="1" id="KW-0175">Coiled coil</keyword>
<dbReference type="OrthoDB" id="1459749at2759"/>
<evidence type="ECO:0000313" key="2">
    <source>
        <dbReference type="EMBL" id="RDY12589.1"/>
    </source>
</evidence>
<feature type="non-terminal residue" evidence="2">
    <location>
        <position position="1"/>
    </location>
</feature>
<reference evidence="2" key="1">
    <citation type="submission" date="2018-05" db="EMBL/GenBank/DDBJ databases">
        <title>Draft genome of Mucuna pruriens seed.</title>
        <authorList>
            <person name="Nnadi N.E."/>
            <person name="Vos R."/>
            <person name="Hasami M.H."/>
            <person name="Devisetty U.K."/>
            <person name="Aguiy J.C."/>
        </authorList>
    </citation>
    <scope>NUCLEOTIDE SEQUENCE [LARGE SCALE GENOMIC DNA]</scope>
    <source>
        <strain evidence="2">JCA_2017</strain>
    </source>
</reference>
<sequence>MKLKETIRMRELEEDLAQKEVERKSLKRRLEDTTTALASTEQEINKEFQLKRETEREAQFLPLQEKTRLLEKELVKAKSTKEYLVNQRQRNILELAKVRAKADNDETYYQATIKELRSTLGTWKRRCQDIADEAEIQVRAATVETPFWKDRCIKLAWLANQALVDIPRSLRATEGMIDPTKTPREILQFLELCRGLYDEMKKMSAPP</sequence>
<protein>
    <submittedName>
        <fullName evidence="2">Uncharacterized protein</fullName>
    </submittedName>
</protein>
<name>A0A371IC39_MUCPR</name>
<accession>A0A371IC39</accession>